<evidence type="ECO:0000313" key="3">
    <source>
        <dbReference type="Proteomes" id="UP001165136"/>
    </source>
</evidence>
<sequence>MRPPHGCGLVSGTQHKAQLRRVQQIRESPRHRRIVRWPRSGAPGLHTHRGASGQPATTPIRQRFEDADVDRLLRAAWWDWPVELVTEHANRMARCGALWTALENGALTRIVT</sequence>
<dbReference type="AlphaFoldDB" id="A0A9W6R7C3"/>
<dbReference type="EMBL" id="BSTI01000017">
    <property type="protein sequence ID" value="GLY69630.1"/>
    <property type="molecule type" value="Genomic_DNA"/>
</dbReference>
<evidence type="ECO:0000313" key="2">
    <source>
        <dbReference type="EMBL" id="GLY69630.1"/>
    </source>
</evidence>
<feature type="region of interest" description="Disordered" evidence="1">
    <location>
        <begin position="1"/>
        <end position="59"/>
    </location>
</feature>
<gene>
    <name evidence="2" type="ORF">Atai01_62490</name>
</gene>
<dbReference type="Gene3D" id="2.160.10.10">
    <property type="entry name" value="Hexapeptide repeat proteins"/>
    <property type="match status" value="1"/>
</dbReference>
<comment type="caution">
    <text evidence="2">The sequence shown here is derived from an EMBL/GenBank/DDBJ whole genome shotgun (WGS) entry which is preliminary data.</text>
</comment>
<organism evidence="2 3">
    <name type="scientific">Amycolatopsis taiwanensis</name>
    <dbReference type="NCBI Taxonomy" id="342230"/>
    <lineage>
        <taxon>Bacteria</taxon>
        <taxon>Bacillati</taxon>
        <taxon>Actinomycetota</taxon>
        <taxon>Actinomycetes</taxon>
        <taxon>Pseudonocardiales</taxon>
        <taxon>Pseudonocardiaceae</taxon>
        <taxon>Amycolatopsis</taxon>
    </lineage>
</organism>
<reference evidence="2" key="1">
    <citation type="submission" date="2023-03" db="EMBL/GenBank/DDBJ databases">
        <title>Amycolatopsis taiwanensis NBRC 103393.</title>
        <authorList>
            <person name="Ichikawa N."/>
            <person name="Sato H."/>
            <person name="Tonouchi N."/>
        </authorList>
    </citation>
    <scope>NUCLEOTIDE SEQUENCE</scope>
    <source>
        <strain evidence="2">NBRC 103393</strain>
    </source>
</reference>
<protein>
    <submittedName>
        <fullName evidence="2">Uncharacterized protein</fullName>
    </submittedName>
</protein>
<dbReference type="Proteomes" id="UP001165136">
    <property type="component" value="Unassembled WGS sequence"/>
</dbReference>
<proteinExistence type="predicted"/>
<keyword evidence="3" id="KW-1185">Reference proteome</keyword>
<evidence type="ECO:0000256" key="1">
    <source>
        <dbReference type="SAM" id="MobiDB-lite"/>
    </source>
</evidence>
<accession>A0A9W6R7C3</accession>
<name>A0A9W6R7C3_9PSEU</name>